<evidence type="ECO:0000313" key="4">
    <source>
        <dbReference type="Proteomes" id="UP000002051"/>
    </source>
</evidence>
<dbReference type="EMBL" id="CM001220">
    <property type="protein sequence ID" value="AES90785.1"/>
    <property type="molecule type" value="Genomic_DNA"/>
</dbReference>
<dbReference type="Proteomes" id="UP000002051">
    <property type="component" value="Chromosome 4"/>
</dbReference>
<evidence type="ECO:0000313" key="2">
    <source>
        <dbReference type="EMBL" id="AES90785.1"/>
    </source>
</evidence>
<keyword evidence="1 2" id="KW-0812">Transmembrane</keyword>
<gene>
    <name evidence="2" type="ordered locus">MTR_4g097890</name>
</gene>
<reference evidence="2 4" key="1">
    <citation type="journal article" date="2011" name="Nature">
        <title>The Medicago genome provides insight into the evolution of rhizobial symbioses.</title>
        <authorList>
            <person name="Young N.D."/>
            <person name="Debelle F."/>
            <person name="Oldroyd G.E."/>
            <person name="Geurts R."/>
            <person name="Cannon S.B."/>
            <person name="Udvardi M.K."/>
            <person name="Benedito V.A."/>
            <person name="Mayer K.F."/>
            <person name="Gouzy J."/>
            <person name="Schoof H."/>
            <person name="Van de Peer Y."/>
            <person name="Proost S."/>
            <person name="Cook D.R."/>
            <person name="Meyers B.C."/>
            <person name="Spannagl M."/>
            <person name="Cheung F."/>
            <person name="De Mita S."/>
            <person name="Krishnakumar V."/>
            <person name="Gundlach H."/>
            <person name="Zhou S."/>
            <person name="Mudge J."/>
            <person name="Bharti A.K."/>
            <person name="Murray J.D."/>
            <person name="Naoumkina M.A."/>
            <person name="Rosen B."/>
            <person name="Silverstein K.A."/>
            <person name="Tang H."/>
            <person name="Rombauts S."/>
            <person name="Zhao P.X."/>
            <person name="Zhou P."/>
            <person name="Barbe V."/>
            <person name="Bardou P."/>
            <person name="Bechner M."/>
            <person name="Bellec A."/>
            <person name="Berger A."/>
            <person name="Berges H."/>
            <person name="Bidwell S."/>
            <person name="Bisseling T."/>
            <person name="Choisne N."/>
            <person name="Couloux A."/>
            <person name="Denny R."/>
            <person name="Deshpande S."/>
            <person name="Dai X."/>
            <person name="Doyle J.J."/>
            <person name="Dudez A.M."/>
            <person name="Farmer A.D."/>
            <person name="Fouteau S."/>
            <person name="Franken C."/>
            <person name="Gibelin C."/>
            <person name="Gish J."/>
            <person name="Goldstein S."/>
            <person name="Gonzalez A.J."/>
            <person name="Green P.J."/>
            <person name="Hallab A."/>
            <person name="Hartog M."/>
            <person name="Hua A."/>
            <person name="Humphray S.J."/>
            <person name="Jeong D.H."/>
            <person name="Jing Y."/>
            <person name="Jocker A."/>
            <person name="Kenton S.M."/>
            <person name="Kim D.J."/>
            <person name="Klee K."/>
            <person name="Lai H."/>
            <person name="Lang C."/>
            <person name="Lin S."/>
            <person name="Macmil S.L."/>
            <person name="Magdelenat G."/>
            <person name="Matthews L."/>
            <person name="McCorrison J."/>
            <person name="Monaghan E.L."/>
            <person name="Mun J.H."/>
            <person name="Najar F.Z."/>
            <person name="Nicholson C."/>
            <person name="Noirot C."/>
            <person name="O'Bleness M."/>
            <person name="Paule C.R."/>
            <person name="Poulain J."/>
            <person name="Prion F."/>
            <person name="Qin B."/>
            <person name="Qu C."/>
            <person name="Retzel E.F."/>
            <person name="Riddle C."/>
            <person name="Sallet E."/>
            <person name="Samain S."/>
            <person name="Samson N."/>
            <person name="Sanders I."/>
            <person name="Saurat O."/>
            <person name="Scarpelli C."/>
            <person name="Schiex T."/>
            <person name="Segurens B."/>
            <person name="Severin A.J."/>
            <person name="Sherrier D.J."/>
            <person name="Shi R."/>
            <person name="Sims S."/>
            <person name="Singer S.R."/>
            <person name="Sinharoy S."/>
            <person name="Sterck L."/>
            <person name="Viollet A."/>
            <person name="Wang B.B."/>
            <person name="Wang K."/>
            <person name="Wang M."/>
            <person name="Wang X."/>
            <person name="Warfsmann J."/>
            <person name="Weissenbach J."/>
            <person name="White D.D."/>
            <person name="White J.D."/>
            <person name="Wiley G.B."/>
            <person name="Wincker P."/>
            <person name="Xing Y."/>
            <person name="Yang L."/>
            <person name="Yao Z."/>
            <person name="Ying F."/>
            <person name="Zhai J."/>
            <person name="Zhou L."/>
            <person name="Zuber A."/>
            <person name="Denarie J."/>
            <person name="Dixon R.A."/>
            <person name="May G.D."/>
            <person name="Schwartz D.C."/>
            <person name="Rogers J."/>
            <person name="Quetier F."/>
            <person name="Town C.D."/>
            <person name="Roe B.A."/>
        </authorList>
    </citation>
    <scope>NUCLEOTIDE SEQUENCE [LARGE SCALE GENOMIC DNA]</scope>
    <source>
        <strain evidence="2">A17</strain>
        <strain evidence="3 4">cv. Jemalong A17</strain>
    </source>
</reference>
<dbReference type="HOGENOM" id="CLU_2472467_0_0_1"/>
<organism evidence="2 4">
    <name type="scientific">Medicago truncatula</name>
    <name type="common">Barrel medic</name>
    <name type="synonym">Medicago tribuloides</name>
    <dbReference type="NCBI Taxonomy" id="3880"/>
    <lineage>
        <taxon>Eukaryota</taxon>
        <taxon>Viridiplantae</taxon>
        <taxon>Streptophyta</taxon>
        <taxon>Embryophyta</taxon>
        <taxon>Tracheophyta</taxon>
        <taxon>Spermatophyta</taxon>
        <taxon>Magnoliopsida</taxon>
        <taxon>eudicotyledons</taxon>
        <taxon>Gunneridae</taxon>
        <taxon>Pentapetalae</taxon>
        <taxon>rosids</taxon>
        <taxon>fabids</taxon>
        <taxon>Fabales</taxon>
        <taxon>Fabaceae</taxon>
        <taxon>Papilionoideae</taxon>
        <taxon>50 kb inversion clade</taxon>
        <taxon>NPAAA clade</taxon>
        <taxon>Hologalegina</taxon>
        <taxon>IRL clade</taxon>
        <taxon>Trifolieae</taxon>
        <taxon>Medicago</taxon>
    </lineage>
</organism>
<feature type="transmembrane region" description="Helical" evidence="1">
    <location>
        <begin position="57"/>
        <end position="80"/>
    </location>
</feature>
<keyword evidence="1" id="KW-1133">Transmembrane helix</keyword>
<dbReference type="EnsemblPlants" id="AES90785">
    <property type="protein sequence ID" value="AES90785"/>
    <property type="gene ID" value="MTR_4g097890"/>
</dbReference>
<accession>G7JGD2</accession>
<keyword evidence="1" id="KW-0472">Membrane</keyword>
<name>G7JGD2_MEDTR</name>
<reference evidence="3" key="3">
    <citation type="submission" date="2015-04" db="UniProtKB">
        <authorList>
            <consortium name="EnsemblPlants"/>
        </authorList>
    </citation>
    <scope>IDENTIFICATION</scope>
    <source>
        <strain evidence="3">cv. Jemalong A17</strain>
    </source>
</reference>
<evidence type="ECO:0000256" key="1">
    <source>
        <dbReference type="SAM" id="Phobius"/>
    </source>
</evidence>
<proteinExistence type="predicted"/>
<dbReference type="PaxDb" id="3880-AES90785"/>
<sequence length="88" mass="10347">MEGVLSKIIEVFYERIRDSLGFQEVKADKKNTIRDILNFPTNGTTCFRGKELRAHEFCFLVFLVLNEILMLLQLSVKYYLCSYLTVIF</sequence>
<protein>
    <submittedName>
        <fullName evidence="2">Transmembrane protein, putative</fullName>
    </submittedName>
</protein>
<evidence type="ECO:0000313" key="3">
    <source>
        <dbReference type="EnsemblPlants" id="AES90785"/>
    </source>
</evidence>
<reference evidence="2 4" key="2">
    <citation type="journal article" date="2014" name="BMC Genomics">
        <title>An improved genome release (version Mt4.0) for the model legume Medicago truncatula.</title>
        <authorList>
            <person name="Tang H."/>
            <person name="Krishnakumar V."/>
            <person name="Bidwell S."/>
            <person name="Rosen B."/>
            <person name="Chan A."/>
            <person name="Zhou S."/>
            <person name="Gentzbittel L."/>
            <person name="Childs K.L."/>
            <person name="Yandell M."/>
            <person name="Gundlach H."/>
            <person name="Mayer K.F."/>
            <person name="Schwartz D.C."/>
            <person name="Town C.D."/>
        </authorList>
    </citation>
    <scope>GENOME REANNOTATION</scope>
    <source>
        <strain evidence="3 4">cv. Jemalong A17</strain>
    </source>
</reference>
<keyword evidence="4" id="KW-1185">Reference proteome</keyword>
<dbReference type="AlphaFoldDB" id="G7JGD2"/>